<dbReference type="PANTHER" id="PTHR10110">
    <property type="entry name" value="SODIUM/HYDROGEN EXCHANGER"/>
    <property type="match status" value="1"/>
</dbReference>
<evidence type="ECO:0000313" key="16">
    <source>
        <dbReference type="Proteomes" id="UP001642540"/>
    </source>
</evidence>
<evidence type="ECO:0000256" key="5">
    <source>
        <dbReference type="ARBA" id="ARBA00022989"/>
    </source>
</evidence>
<evidence type="ECO:0000259" key="14">
    <source>
        <dbReference type="Pfam" id="PF00999"/>
    </source>
</evidence>
<keyword evidence="16" id="KW-1185">Reference proteome</keyword>
<keyword evidence="2 11" id="KW-0813">Transport</keyword>
<evidence type="ECO:0000256" key="9">
    <source>
        <dbReference type="ARBA" id="ARBA00023136"/>
    </source>
</evidence>
<evidence type="ECO:0000256" key="6">
    <source>
        <dbReference type="ARBA" id="ARBA00023034"/>
    </source>
</evidence>
<feature type="transmembrane region" description="Helical" evidence="13">
    <location>
        <begin position="387"/>
        <end position="405"/>
    </location>
</feature>
<feature type="compositionally biased region" description="Low complexity" evidence="12">
    <location>
        <begin position="44"/>
        <end position="59"/>
    </location>
</feature>
<evidence type="ECO:0000256" key="10">
    <source>
        <dbReference type="ARBA" id="ARBA00023201"/>
    </source>
</evidence>
<keyword evidence="6" id="KW-0333">Golgi apparatus</keyword>
<feature type="compositionally biased region" description="Polar residues" evidence="12">
    <location>
        <begin position="82"/>
        <end position="95"/>
    </location>
</feature>
<feature type="transmembrane region" description="Helical" evidence="13">
    <location>
        <begin position="487"/>
        <end position="505"/>
    </location>
</feature>
<comment type="similarity">
    <text evidence="11">Belongs to the monovalent cation:proton antiporter 1 (CPA1) transporter (TC 2.A.36) family.</text>
</comment>
<evidence type="ECO:0000313" key="15">
    <source>
        <dbReference type="EMBL" id="CAL8070225.1"/>
    </source>
</evidence>
<dbReference type="PANTHER" id="PTHR10110:SF191">
    <property type="entry name" value="SODIUM_HYDROGEN EXCHANGER 8"/>
    <property type="match status" value="1"/>
</dbReference>
<keyword evidence="9 13" id="KW-0472">Membrane</keyword>
<feature type="transmembrane region" description="Helical" evidence="13">
    <location>
        <begin position="517"/>
        <end position="544"/>
    </location>
</feature>
<feature type="region of interest" description="Disordered" evidence="12">
    <location>
        <begin position="43"/>
        <end position="102"/>
    </location>
</feature>
<proteinExistence type="inferred from homology"/>
<evidence type="ECO:0000256" key="12">
    <source>
        <dbReference type="SAM" id="MobiDB-lite"/>
    </source>
</evidence>
<evidence type="ECO:0000256" key="3">
    <source>
        <dbReference type="ARBA" id="ARBA00022449"/>
    </source>
</evidence>
<dbReference type="InterPro" id="IPR004709">
    <property type="entry name" value="NaH_exchanger"/>
</dbReference>
<feature type="domain" description="Cation/H+ exchanger transmembrane" evidence="14">
    <location>
        <begin position="150"/>
        <end position="542"/>
    </location>
</feature>
<accession>A0ABP1PKV2</accession>
<evidence type="ECO:0000256" key="4">
    <source>
        <dbReference type="ARBA" id="ARBA00022692"/>
    </source>
</evidence>
<sequence length="658" mass="72980">MDSFKREISSCHGRRASIVGFLFAFLFILNCILHGVAANDNGVSSSTSASNSDKSGSADTSDKKSSSVDVSSPKYTGASVHPNDSSVGDKNNATASTKSSSLTNVSSTTASVNNVDVLPEKGDAEKEHSASLAIFFVLCVLGVCIVSIHVMIQTQLQYLPESIVVIFLGALIGLFLKVLSNSDFGNWQKEEALSPTAFFLVLLPPIIFESGYNLHKGNFFQNIGSICVFAIVGTLINAFIIGGGVYLLGVADIVYKLNFVESFAFGSLISAVDPVATLAIFAALDVDPVLNMLVFGESILNDAVSIVLTSTILQLNNAEQPDPERSPFMQCINNFSLTFLASAGIGVVFALTSSLFLKHVDLRRNPSLEFGMMLIFTYGPYTLAEGIHLSGIMAILFCGIVMSHYAHFNLSPITQITMQQTMRTLAFIAETCVFAYLGLAIFSFHHRIETSLVIWSIVFCLLGRALNIFPLGNLVNRFRTHKITNKMMFVMWFSGLRGAIAYALSLHLEFEKETRQVIITTTLIIILFTTLVFGGLTMPIVKYVQGDFKQTTRRRRRRSRRRSTEISLSKTKEMGQTIDSEHLSELTEEEFDASLAKQNAFVKFDMKYLRPFFTRRFTQQELQDCQSQMTDLTNRWYQNVRVSPVHSDDEEELCYERE</sequence>
<evidence type="ECO:0000256" key="13">
    <source>
        <dbReference type="SAM" id="Phobius"/>
    </source>
</evidence>
<feature type="transmembrane region" description="Helical" evidence="13">
    <location>
        <begin position="16"/>
        <end position="37"/>
    </location>
</feature>
<keyword evidence="5 13" id="KW-1133">Transmembrane helix</keyword>
<feature type="transmembrane region" description="Helical" evidence="13">
    <location>
        <begin position="263"/>
        <end position="286"/>
    </location>
</feature>
<keyword evidence="3 11" id="KW-0050">Antiport</keyword>
<name>A0ABP1PKV2_9HEXA</name>
<dbReference type="Proteomes" id="UP001642540">
    <property type="component" value="Unassembled WGS sequence"/>
</dbReference>
<evidence type="ECO:0000256" key="2">
    <source>
        <dbReference type="ARBA" id="ARBA00022448"/>
    </source>
</evidence>
<evidence type="ECO:0000256" key="1">
    <source>
        <dbReference type="ARBA" id="ARBA00004653"/>
    </source>
</evidence>
<feature type="transmembrane region" description="Helical" evidence="13">
    <location>
        <begin position="130"/>
        <end position="151"/>
    </location>
</feature>
<feature type="transmembrane region" description="Helical" evidence="13">
    <location>
        <begin position="163"/>
        <end position="180"/>
    </location>
</feature>
<dbReference type="PRINTS" id="PR01084">
    <property type="entry name" value="NAHEXCHNGR"/>
</dbReference>
<comment type="subcellular location">
    <subcellularLocation>
        <location evidence="1">Golgi apparatus membrane</location>
        <topology evidence="1">Multi-pass membrane protein</topology>
    </subcellularLocation>
</comment>
<keyword evidence="7" id="KW-0915">Sodium</keyword>
<feature type="transmembrane region" description="Helical" evidence="13">
    <location>
        <begin position="452"/>
        <end position="475"/>
    </location>
</feature>
<evidence type="ECO:0000256" key="7">
    <source>
        <dbReference type="ARBA" id="ARBA00023053"/>
    </source>
</evidence>
<dbReference type="InterPro" id="IPR018422">
    <property type="entry name" value="Cation/H_exchanger_CPA1"/>
</dbReference>
<dbReference type="InterPro" id="IPR006153">
    <property type="entry name" value="Cation/H_exchanger_TM"/>
</dbReference>
<feature type="transmembrane region" description="Helical" evidence="13">
    <location>
        <begin position="226"/>
        <end position="251"/>
    </location>
</feature>
<evidence type="ECO:0000256" key="8">
    <source>
        <dbReference type="ARBA" id="ARBA00023065"/>
    </source>
</evidence>
<dbReference type="EMBL" id="CAXLJM020000004">
    <property type="protein sequence ID" value="CAL8070225.1"/>
    <property type="molecule type" value="Genomic_DNA"/>
</dbReference>
<feature type="transmembrane region" description="Helical" evidence="13">
    <location>
        <begin position="335"/>
        <end position="357"/>
    </location>
</feature>
<evidence type="ECO:0000256" key="11">
    <source>
        <dbReference type="RuleBase" id="RU003722"/>
    </source>
</evidence>
<organism evidence="15 16">
    <name type="scientific">Orchesella dallaii</name>
    <dbReference type="NCBI Taxonomy" id="48710"/>
    <lineage>
        <taxon>Eukaryota</taxon>
        <taxon>Metazoa</taxon>
        <taxon>Ecdysozoa</taxon>
        <taxon>Arthropoda</taxon>
        <taxon>Hexapoda</taxon>
        <taxon>Collembola</taxon>
        <taxon>Entomobryomorpha</taxon>
        <taxon>Entomobryoidea</taxon>
        <taxon>Orchesellidae</taxon>
        <taxon>Orchesellinae</taxon>
        <taxon>Orchesella</taxon>
    </lineage>
</organism>
<dbReference type="NCBIfam" id="TIGR00840">
    <property type="entry name" value="b_cpa1"/>
    <property type="match status" value="1"/>
</dbReference>
<feature type="transmembrane region" description="Helical" evidence="13">
    <location>
        <begin position="192"/>
        <end position="214"/>
    </location>
</feature>
<keyword evidence="8 11" id="KW-0406">Ion transport</keyword>
<dbReference type="Gene3D" id="6.10.140.1330">
    <property type="match status" value="1"/>
</dbReference>
<gene>
    <name evidence="15" type="ORF">ODALV1_LOCUS1134</name>
</gene>
<keyword evidence="4 11" id="KW-0812">Transmembrane</keyword>
<protein>
    <recommendedName>
        <fullName evidence="11">Sodium/hydrogen exchanger</fullName>
    </recommendedName>
</protein>
<reference evidence="15 16" key="1">
    <citation type="submission" date="2024-08" db="EMBL/GenBank/DDBJ databases">
        <authorList>
            <person name="Cucini C."/>
            <person name="Frati F."/>
        </authorList>
    </citation>
    <scope>NUCLEOTIDE SEQUENCE [LARGE SCALE GENOMIC DNA]</scope>
</reference>
<comment type="caution">
    <text evidence="15">The sequence shown here is derived from an EMBL/GenBank/DDBJ whole genome shotgun (WGS) entry which is preliminary data.</text>
</comment>
<feature type="transmembrane region" description="Helical" evidence="13">
    <location>
        <begin position="425"/>
        <end position="446"/>
    </location>
</feature>
<keyword evidence="10 11" id="KW-0739">Sodium transport</keyword>
<dbReference type="Pfam" id="PF00999">
    <property type="entry name" value="Na_H_Exchanger"/>
    <property type="match status" value="1"/>
</dbReference>